<dbReference type="AlphaFoldDB" id="A0A3P6TU64"/>
<accession>A0A3P6TU64</accession>
<dbReference type="Proteomes" id="UP000271889">
    <property type="component" value="Unassembled WGS sequence"/>
</dbReference>
<name>A0A3P6TU64_CYLGO</name>
<gene>
    <name evidence="1" type="ORF">CGOC_LOCUS6530</name>
</gene>
<sequence length="72" mass="8331">MVDSIDHRVDIANLREEDRQALEKGYDDRGRIYITKIRDSEAGGLHSVKHEDYFHGFMPKEQVFSKLVTPLG</sequence>
<keyword evidence="2" id="KW-1185">Reference proteome</keyword>
<evidence type="ECO:0000313" key="2">
    <source>
        <dbReference type="Proteomes" id="UP000271889"/>
    </source>
</evidence>
<evidence type="ECO:0000313" key="1">
    <source>
        <dbReference type="EMBL" id="VDK69554.1"/>
    </source>
</evidence>
<dbReference type="EMBL" id="UYRV01021448">
    <property type="protein sequence ID" value="VDK69554.1"/>
    <property type="molecule type" value="Genomic_DNA"/>
</dbReference>
<proteinExistence type="predicted"/>
<reference evidence="1 2" key="1">
    <citation type="submission" date="2018-11" db="EMBL/GenBank/DDBJ databases">
        <authorList>
            <consortium name="Pathogen Informatics"/>
        </authorList>
    </citation>
    <scope>NUCLEOTIDE SEQUENCE [LARGE SCALE GENOMIC DNA]</scope>
</reference>
<organism evidence="1 2">
    <name type="scientific">Cylicostephanus goldi</name>
    <name type="common">Nematode worm</name>
    <dbReference type="NCBI Taxonomy" id="71465"/>
    <lineage>
        <taxon>Eukaryota</taxon>
        <taxon>Metazoa</taxon>
        <taxon>Ecdysozoa</taxon>
        <taxon>Nematoda</taxon>
        <taxon>Chromadorea</taxon>
        <taxon>Rhabditida</taxon>
        <taxon>Rhabditina</taxon>
        <taxon>Rhabditomorpha</taxon>
        <taxon>Strongyloidea</taxon>
        <taxon>Strongylidae</taxon>
        <taxon>Cylicostephanus</taxon>
    </lineage>
</organism>
<protein>
    <submittedName>
        <fullName evidence="1">Uncharacterized protein</fullName>
    </submittedName>
</protein>